<dbReference type="PATRIC" id="fig|1280951.3.peg.874"/>
<dbReference type="OrthoDB" id="1490196at2"/>
<dbReference type="Pfam" id="PF08894">
    <property type="entry name" value="DUF1838"/>
    <property type="match status" value="1"/>
</dbReference>
<accession>A0A059FZS0</accession>
<proteinExistence type="predicted"/>
<evidence type="ECO:0000256" key="1">
    <source>
        <dbReference type="SAM" id="SignalP"/>
    </source>
</evidence>
<feature type="chain" id="PRO_5001572820" evidence="1">
    <location>
        <begin position="23"/>
        <end position="300"/>
    </location>
</feature>
<evidence type="ECO:0000313" key="2">
    <source>
        <dbReference type="EMBL" id="KCZ95962.1"/>
    </source>
</evidence>
<keyword evidence="1" id="KW-0732">Signal</keyword>
<dbReference type="RefSeq" id="WP_011646103.1">
    <property type="nucleotide sequence ID" value="NZ_ARYI01000002.1"/>
</dbReference>
<sequence length="300" mass="33482">MHTARYLALAAAAFLVSACASLGEAQGAKLDPSVPSDATAILRKIQCSTVDDEPVVFWWHGKALSRRQGEKDIHMFDVEGMNIRACSSITNQEGVKGFHLVSREILLYKDKDTGEVLKTWTNPWSGEAVEVLHVANDPVNFKSYEVDREGKPAVWQGEIGGASWWYRSTFPLWYPNPLAGDFQKEIGGTYHATELFNFFGGTDDLLDPKTTSAVVTVGWTRIADWLPWMMMNGREGVMYMHTAGRKLSNFDELSDTMKAEIAAHYPEYASPPPSGDPRKNMTSWTYYKGISDGSISKPER</sequence>
<reference evidence="2 3" key="1">
    <citation type="submission" date="2013-04" db="EMBL/GenBank/DDBJ databases">
        <title>Hyphomonas hirschiana VP5 Genome Sequencing.</title>
        <authorList>
            <person name="Lai Q."/>
            <person name="Shao Z."/>
        </authorList>
    </citation>
    <scope>NUCLEOTIDE SEQUENCE [LARGE SCALE GENOMIC DNA]</scope>
    <source>
        <strain evidence="2 3">VP5</strain>
    </source>
</reference>
<feature type="signal peptide" evidence="1">
    <location>
        <begin position="1"/>
        <end position="22"/>
    </location>
</feature>
<organism evidence="2 3">
    <name type="scientific">Hyphomonas hirschiana VP5</name>
    <dbReference type="NCBI Taxonomy" id="1280951"/>
    <lineage>
        <taxon>Bacteria</taxon>
        <taxon>Pseudomonadati</taxon>
        <taxon>Pseudomonadota</taxon>
        <taxon>Alphaproteobacteria</taxon>
        <taxon>Hyphomonadales</taxon>
        <taxon>Hyphomonadaceae</taxon>
        <taxon>Hyphomonas</taxon>
    </lineage>
</organism>
<evidence type="ECO:0000313" key="3">
    <source>
        <dbReference type="Proteomes" id="UP000025061"/>
    </source>
</evidence>
<name>A0A059FZS0_9PROT</name>
<keyword evidence="2" id="KW-0449">Lipoprotein</keyword>
<dbReference type="Proteomes" id="UP000025061">
    <property type="component" value="Unassembled WGS sequence"/>
</dbReference>
<dbReference type="InterPro" id="IPR014990">
    <property type="entry name" value="DUF1838"/>
</dbReference>
<keyword evidence="3" id="KW-1185">Reference proteome</keyword>
<gene>
    <name evidence="2" type="ORF">HHI_04287</name>
</gene>
<dbReference type="EMBL" id="ARYI01000002">
    <property type="protein sequence ID" value="KCZ95962.1"/>
    <property type="molecule type" value="Genomic_DNA"/>
</dbReference>
<dbReference type="PROSITE" id="PS51257">
    <property type="entry name" value="PROKAR_LIPOPROTEIN"/>
    <property type="match status" value="1"/>
</dbReference>
<protein>
    <submittedName>
        <fullName evidence="2">Putative lipoprotein</fullName>
    </submittedName>
</protein>
<dbReference type="AlphaFoldDB" id="A0A059FZS0"/>
<comment type="caution">
    <text evidence="2">The sequence shown here is derived from an EMBL/GenBank/DDBJ whole genome shotgun (WGS) entry which is preliminary data.</text>
</comment>